<keyword evidence="2" id="KW-1185">Reference proteome</keyword>
<protein>
    <submittedName>
        <fullName evidence="1">Uncharacterized protein</fullName>
    </submittedName>
</protein>
<dbReference type="EMBL" id="CP046565">
    <property type="protein sequence ID" value="QJD31270.1"/>
    <property type="molecule type" value="Genomic_DNA"/>
</dbReference>
<organism evidence="1 2">
    <name type="scientific">Methylococcus geothermalis</name>
    <dbReference type="NCBI Taxonomy" id="2681310"/>
    <lineage>
        <taxon>Bacteria</taxon>
        <taxon>Pseudomonadati</taxon>
        <taxon>Pseudomonadota</taxon>
        <taxon>Gammaproteobacteria</taxon>
        <taxon>Methylococcales</taxon>
        <taxon>Methylococcaceae</taxon>
        <taxon>Methylococcus</taxon>
    </lineage>
</organism>
<evidence type="ECO:0000313" key="1">
    <source>
        <dbReference type="EMBL" id="QJD31270.1"/>
    </source>
</evidence>
<reference evidence="2" key="1">
    <citation type="submission" date="2019-12" db="EMBL/GenBank/DDBJ databases">
        <authorList>
            <person name="Awala S.I."/>
            <person name="Rhee S.K."/>
        </authorList>
    </citation>
    <scope>NUCLEOTIDE SEQUENCE [LARGE SCALE GENOMIC DNA]</scope>
    <source>
        <strain evidence="2">IM1</strain>
    </source>
</reference>
<sequence>MLGHPLVRKVLPWLAGAGMGLGHAAVASNCTVPQQGRCSSCGSCIVVVGSLAIWALSRKKGQGAFYEEHGR</sequence>
<proteinExistence type="predicted"/>
<gene>
    <name evidence="1" type="ORF">GNH96_01260</name>
</gene>
<evidence type="ECO:0000313" key="2">
    <source>
        <dbReference type="Proteomes" id="UP000503004"/>
    </source>
</evidence>
<dbReference type="Proteomes" id="UP000503004">
    <property type="component" value="Chromosome"/>
</dbReference>
<dbReference type="AlphaFoldDB" id="A0A858QBV3"/>
<dbReference type="KEGG" id="metu:GNH96_01260"/>
<name>A0A858QBV3_9GAMM</name>
<accession>A0A858QBV3</accession>